<protein>
    <submittedName>
        <fullName evidence="1">Uncharacterized protein</fullName>
    </submittedName>
</protein>
<proteinExistence type="predicted"/>
<keyword evidence="2" id="KW-1185">Reference proteome</keyword>
<accession>A0A501WHN5</accession>
<reference evidence="1 2" key="1">
    <citation type="submission" date="2019-06" db="EMBL/GenBank/DDBJ databases">
        <title>A novel bacterium of genus Pontibacter, isolated from marine sediment.</title>
        <authorList>
            <person name="Huang H."/>
            <person name="Mo K."/>
            <person name="Hu Y."/>
        </authorList>
    </citation>
    <scope>NUCLEOTIDE SEQUENCE [LARGE SCALE GENOMIC DNA]</scope>
    <source>
        <strain evidence="1 2">HB172049</strain>
    </source>
</reference>
<dbReference type="AlphaFoldDB" id="A0A501WHN5"/>
<sequence>MAAKKYSLVHVAESSGYSEAQADACARKAFSKYIRIAIPATSKSHNFILLQQLFQQQFLTTPVSFCKKYKADFAILQSFTNFAGHNKTIGRR</sequence>
<name>A0A501WHN5_9BACT</name>
<evidence type="ECO:0000313" key="2">
    <source>
        <dbReference type="Proteomes" id="UP000316727"/>
    </source>
</evidence>
<evidence type="ECO:0000313" key="1">
    <source>
        <dbReference type="EMBL" id="TPE45126.1"/>
    </source>
</evidence>
<dbReference type="RefSeq" id="WP_140619525.1">
    <property type="nucleotide sequence ID" value="NZ_VFRQ01000002.1"/>
</dbReference>
<dbReference type="Proteomes" id="UP000316727">
    <property type="component" value="Unassembled WGS sequence"/>
</dbReference>
<gene>
    <name evidence="1" type="ORF">FJM65_03530</name>
</gene>
<dbReference type="EMBL" id="VFRQ01000002">
    <property type="protein sequence ID" value="TPE45126.1"/>
    <property type="molecule type" value="Genomic_DNA"/>
</dbReference>
<organism evidence="1 2">
    <name type="scientific">Pontibacter mangrovi</name>
    <dbReference type="NCBI Taxonomy" id="2589816"/>
    <lineage>
        <taxon>Bacteria</taxon>
        <taxon>Pseudomonadati</taxon>
        <taxon>Bacteroidota</taxon>
        <taxon>Cytophagia</taxon>
        <taxon>Cytophagales</taxon>
        <taxon>Hymenobacteraceae</taxon>
        <taxon>Pontibacter</taxon>
    </lineage>
</organism>
<comment type="caution">
    <text evidence="1">The sequence shown here is derived from an EMBL/GenBank/DDBJ whole genome shotgun (WGS) entry which is preliminary data.</text>
</comment>